<dbReference type="PROSITE" id="PS50944">
    <property type="entry name" value="HTH_DTXR"/>
    <property type="match status" value="1"/>
</dbReference>
<dbReference type="Proteomes" id="UP001595945">
    <property type="component" value="Unassembled WGS sequence"/>
</dbReference>
<dbReference type="InterPro" id="IPR036390">
    <property type="entry name" value="WH_DNA-bd_sf"/>
</dbReference>
<dbReference type="AlphaFoldDB" id="A0ABD5Q2B6"/>
<dbReference type="InterPro" id="IPR050536">
    <property type="entry name" value="DtxR_MntR_Metal-Reg"/>
</dbReference>
<feature type="compositionally biased region" description="Acidic residues" evidence="1">
    <location>
        <begin position="158"/>
        <end position="173"/>
    </location>
</feature>
<feature type="region of interest" description="Disordered" evidence="1">
    <location>
        <begin position="151"/>
        <end position="173"/>
    </location>
</feature>
<evidence type="ECO:0000256" key="1">
    <source>
        <dbReference type="SAM" id="MobiDB-lite"/>
    </source>
</evidence>
<gene>
    <name evidence="3" type="ORF">ACFO9K_10440</name>
</gene>
<keyword evidence="4" id="KW-1185">Reference proteome</keyword>
<feature type="domain" description="HTH dtxR-type" evidence="2">
    <location>
        <begin position="1"/>
        <end position="66"/>
    </location>
</feature>
<reference evidence="3 4" key="1">
    <citation type="journal article" date="2019" name="Int. J. Syst. Evol. Microbiol.">
        <title>The Global Catalogue of Microorganisms (GCM) 10K type strain sequencing project: providing services to taxonomists for standard genome sequencing and annotation.</title>
        <authorList>
            <consortium name="The Broad Institute Genomics Platform"/>
            <consortium name="The Broad Institute Genome Sequencing Center for Infectious Disease"/>
            <person name="Wu L."/>
            <person name="Ma J."/>
        </authorList>
    </citation>
    <scope>NUCLEOTIDE SEQUENCE [LARGE SCALE GENOMIC DNA]</scope>
    <source>
        <strain evidence="3 4">XZYJ18</strain>
    </source>
</reference>
<dbReference type="PANTHER" id="PTHR33238:SF7">
    <property type="entry name" value="IRON-DEPENDENT TRANSCRIPTIONAL REGULATOR"/>
    <property type="match status" value="1"/>
</dbReference>
<dbReference type="InterPro" id="IPR036388">
    <property type="entry name" value="WH-like_DNA-bd_sf"/>
</dbReference>
<protein>
    <submittedName>
        <fullName evidence="3">Metal-dependent transcriptional regulator</fullName>
    </submittedName>
</protein>
<sequence>MSEVSESVGRYLSAVHLLTAETDRRAGTGELAEVLDVSDASVTGMVTSLDERGLADYEKYEGVVLTDDGEAAAREFTWRRCVAENFLEDDLDLDVAALREGDADDPRAIGQALSEEAVHRLKNLVDHPCDGKCSAPNHEYSACSDEVRGTAERAEAVREDDDIGTADDADAES</sequence>
<name>A0ABD5Q2B6_9EURY</name>
<dbReference type="SUPFAM" id="SSF46785">
    <property type="entry name" value="Winged helix' DNA-binding domain"/>
    <property type="match status" value="1"/>
</dbReference>
<accession>A0ABD5Q2B6</accession>
<dbReference type="GeneID" id="73044626"/>
<proteinExistence type="predicted"/>
<organism evidence="3 4">
    <name type="scientific">Halorussus aquaticus</name>
    <dbReference type="NCBI Taxonomy" id="2953748"/>
    <lineage>
        <taxon>Archaea</taxon>
        <taxon>Methanobacteriati</taxon>
        <taxon>Methanobacteriota</taxon>
        <taxon>Stenosarchaea group</taxon>
        <taxon>Halobacteria</taxon>
        <taxon>Halobacteriales</taxon>
        <taxon>Haladaptataceae</taxon>
        <taxon>Halorussus</taxon>
    </lineage>
</organism>
<dbReference type="InterPro" id="IPR022689">
    <property type="entry name" value="Iron_dep_repressor"/>
</dbReference>
<evidence type="ECO:0000259" key="2">
    <source>
        <dbReference type="PROSITE" id="PS50944"/>
    </source>
</evidence>
<dbReference type="EMBL" id="JBHSHT010000001">
    <property type="protein sequence ID" value="MFC4824680.1"/>
    <property type="molecule type" value="Genomic_DNA"/>
</dbReference>
<evidence type="ECO:0000313" key="3">
    <source>
        <dbReference type="EMBL" id="MFC4824680.1"/>
    </source>
</evidence>
<dbReference type="Pfam" id="PF01325">
    <property type="entry name" value="Fe_dep_repress"/>
    <property type="match status" value="1"/>
</dbReference>
<dbReference type="PANTHER" id="PTHR33238">
    <property type="entry name" value="IRON (METAL) DEPENDENT REPRESSOR, DTXR FAMILY"/>
    <property type="match status" value="1"/>
</dbReference>
<comment type="caution">
    <text evidence="3">The sequence shown here is derived from an EMBL/GenBank/DDBJ whole genome shotgun (WGS) entry which is preliminary data.</text>
</comment>
<dbReference type="InterPro" id="IPR022687">
    <property type="entry name" value="HTH_DTXR"/>
</dbReference>
<dbReference type="SMART" id="SM00529">
    <property type="entry name" value="HTH_DTXR"/>
    <property type="match status" value="1"/>
</dbReference>
<dbReference type="RefSeq" id="WP_254269593.1">
    <property type="nucleotide sequence ID" value="NZ_CP100400.1"/>
</dbReference>
<dbReference type="Gene3D" id="1.10.10.10">
    <property type="entry name" value="Winged helix-like DNA-binding domain superfamily/Winged helix DNA-binding domain"/>
    <property type="match status" value="1"/>
</dbReference>
<evidence type="ECO:0000313" key="4">
    <source>
        <dbReference type="Proteomes" id="UP001595945"/>
    </source>
</evidence>